<organism evidence="1 2">
    <name type="scientific">Auriscalpium vulgare</name>
    <dbReference type="NCBI Taxonomy" id="40419"/>
    <lineage>
        <taxon>Eukaryota</taxon>
        <taxon>Fungi</taxon>
        <taxon>Dikarya</taxon>
        <taxon>Basidiomycota</taxon>
        <taxon>Agaricomycotina</taxon>
        <taxon>Agaricomycetes</taxon>
        <taxon>Russulales</taxon>
        <taxon>Auriscalpiaceae</taxon>
        <taxon>Auriscalpium</taxon>
    </lineage>
</organism>
<protein>
    <submittedName>
        <fullName evidence="1">Uncharacterized protein</fullName>
    </submittedName>
</protein>
<sequence length="184" mass="20825">MHFYSANDMSIGFHGLKFLLCRTTREYQGAHRGRSNYLMPVAGQRLVYRGDVSIYDGQNAHAFVTACWNSYVEKDSALSILLLPIREAFSTMLFNVDDASPVSDYRLYAASRISWFWCVLRFSGAVLSLRHILQRPPAPLTCTPSICPSICRKASCYRSQRVYEPRLWVIISRTSGVGTRATLA</sequence>
<evidence type="ECO:0000313" key="1">
    <source>
        <dbReference type="EMBL" id="KAI0050787.1"/>
    </source>
</evidence>
<keyword evidence="2" id="KW-1185">Reference proteome</keyword>
<evidence type="ECO:0000313" key="2">
    <source>
        <dbReference type="Proteomes" id="UP000814033"/>
    </source>
</evidence>
<reference evidence="1" key="2">
    <citation type="journal article" date="2022" name="New Phytol.">
        <title>Evolutionary transition to the ectomycorrhizal habit in the genomes of a hyperdiverse lineage of mushroom-forming fungi.</title>
        <authorList>
            <person name="Looney B."/>
            <person name="Miyauchi S."/>
            <person name="Morin E."/>
            <person name="Drula E."/>
            <person name="Courty P.E."/>
            <person name="Kohler A."/>
            <person name="Kuo A."/>
            <person name="LaButti K."/>
            <person name="Pangilinan J."/>
            <person name="Lipzen A."/>
            <person name="Riley R."/>
            <person name="Andreopoulos W."/>
            <person name="He G."/>
            <person name="Johnson J."/>
            <person name="Nolan M."/>
            <person name="Tritt A."/>
            <person name="Barry K.W."/>
            <person name="Grigoriev I.V."/>
            <person name="Nagy L.G."/>
            <person name="Hibbett D."/>
            <person name="Henrissat B."/>
            <person name="Matheny P.B."/>
            <person name="Labbe J."/>
            <person name="Martin F.M."/>
        </authorList>
    </citation>
    <scope>NUCLEOTIDE SEQUENCE</scope>
    <source>
        <strain evidence="1">FP105234-sp</strain>
    </source>
</reference>
<name>A0ACB8S3V7_9AGAM</name>
<comment type="caution">
    <text evidence="1">The sequence shown here is derived from an EMBL/GenBank/DDBJ whole genome shotgun (WGS) entry which is preliminary data.</text>
</comment>
<dbReference type="EMBL" id="MU275858">
    <property type="protein sequence ID" value="KAI0050787.1"/>
    <property type="molecule type" value="Genomic_DNA"/>
</dbReference>
<proteinExistence type="predicted"/>
<dbReference type="Proteomes" id="UP000814033">
    <property type="component" value="Unassembled WGS sequence"/>
</dbReference>
<reference evidence="1" key="1">
    <citation type="submission" date="2021-02" db="EMBL/GenBank/DDBJ databases">
        <authorList>
            <consortium name="DOE Joint Genome Institute"/>
            <person name="Ahrendt S."/>
            <person name="Looney B.P."/>
            <person name="Miyauchi S."/>
            <person name="Morin E."/>
            <person name="Drula E."/>
            <person name="Courty P.E."/>
            <person name="Chicoki N."/>
            <person name="Fauchery L."/>
            <person name="Kohler A."/>
            <person name="Kuo A."/>
            <person name="Labutti K."/>
            <person name="Pangilinan J."/>
            <person name="Lipzen A."/>
            <person name="Riley R."/>
            <person name="Andreopoulos W."/>
            <person name="He G."/>
            <person name="Johnson J."/>
            <person name="Barry K.W."/>
            <person name="Grigoriev I.V."/>
            <person name="Nagy L."/>
            <person name="Hibbett D."/>
            <person name="Henrissat B."/>
            <person name="Matheny P.B."/>
            <person name="Labbe J."/>
            <person name="Martin F."/>
        </authorList>
    </citation>
    <scope>NUCLEOTIDE SEQUENCE</scope>
    <source>
        <strain evidence="1">FP105234-sp</strain>
    </source>
</reference>
<accession>A0ACB8S3V7</accession>
<gene>
    <name evidence="1" type="ORF">FA95DRAFT_519714</name>
</gene>